<dbReference type="STRING" id="1095776.SAMN04515672_0535"/>
<evidence type="ECO:0000256" key="7">
    <source>
        <dbReference type="ARBA" id="ARBA00022989"/>
    </source>
</evidence>
<gene>
    <name evidence="12" type="ORF">SAMN04515672_0535</name>
</gene>
<dbReference type="Gene3D" id="3.40.50.300">
    <property type="entry name" value="P-loop containing nucleotide triphosphate hydrolases"/>
    <property type="match status" value="1"/>
</dbReference>
<dbReference type="PANTHER" id="PTHR24221:SF654">
    <property type="entry name" value="ATP-BINDING CASSETTE SUB-FAMILY B MEMBER 6"/>
    <property type="match status" value="1"/>
</dbReference>
<dbReference type="Pfam" id="PF00005">
    <property type="entry name" value="ABC_tran"/>
    <property type="match status" value="1"/>
</dbReference>
<keyword evidence="2" id="KW-0813">Transport</keyword>
<evidence type="ECO:0000256" key="6">
    <source>
        <dbReference type="ARBA" id="ARBA00022840"/>
    </source>
</evidence>
<dbReference type="InterPro" id="IPR011527">
    <property type="entry name" value="ABC1_TM_dom"/>
</dbReference>
<feature type="transmembrane region" description="Helical" evidence="9">
    <location>
        <begin position="89"/>
        <end position="112"/>
    </location>
</feature>
<evidence type="ECO:0000259" key="10">
    <source>
        <dbReference type="PROSITE" id="PS50893"/>
    </source>
</evidence>
<dbReference type="Gene3D" id="1.20.1560.10">
    <property type="entry name" value="ABC transporter type 1, transmembrane domain"/>
    <property type="match status" value="1"/>
</dbReference>
<dbReference type="InterPro" id="IPR003593">
    <property type="entry name" value="AAA+_ATPase"/>
</dbReference>
<reference evidence="13" key="1">
    <citation type="submission" date="2016-10" db="EMBL/GenBank/DDBJ databases">
        <authorList>
            <person name="Varghese N."/>
            <person name="Submissions S."/>
        </authorList>
    </citation>
    <scope>NUCLEOTIDE SEQUENCE [LARGE SCALE GENOMIC DNA]</scope>
    <source>
        <strain evidence="13">B4,CECT 8067,JCM 17497</strain>
    </source>
</reference>
<keyword evidence="13" id="KW-1185">Reference proteome</keyword>
<protein>
    <submittedName>
        <fullName evidence="12">ATP-binding cassette, subfamily B</fullName>
    </submittedName>
</protein>
<keyword evidence="5" id="KW-0547">Nucleotide-binding</keyword>
<organism evidence="12 13">
    <name type="scientific">Natronorubrum texcoconense</name>
    <dbReference type="NCBI Taxonomy" id="1095776"/>
    <lineage>
        <taxon>Archaea</taxon>
        <taxon>Methanobacteriati</taxon>
        <taxon>Methanobacteriota</taxon>
        <taxon>Stenosarchaea group</taxon>
        <taxon>Halobacteria</taxon>
        <taxon>Halobacteriales</taxon>
        <taxon>Natrialbaceae</taxon>
        <taxon>Natronorubrum</taxon>
    </lineage>
</organism>
<dbReference type="SMART" id="SM00382">
    <property type="entry name" value="AAA"/>
    <property type="match status" value="1"/>
</dbReference>
<evidence type="ECO:0000256" key="1">
    <source>
        <dbReference type="ARBA" id="ARBA00004651"/>
    </source>
</evidence>
<dbReference type="CDD" id="cd18565">
    <property type="entry name" value="ABC_6TM_exporter_like"/>
    <property type="match status" value="1"/>
</dbReference>
<feature type="transmembrane region" description="Helical" evidence="9">
    <location>
        <begin position="194"/>
        <end position="214"/>
    </location>
</feature>
<dbReference type="InterPro" id="IPR027417">
    <property type="entry name" value="P-loop_NTPase"/>
</dbReference>
<dbReference type="InterPro" id="IPR017871">
    <property type="entry name" value="ABC_transporter-like_CS"/>
</dbReference>
<feature type="domain" description="ABC transporter" evidence="10">
    <location>
        <begin position="377"/>
        <end position="625"/>
    </location>
</feature>
<dbReference type="GO" id="GO:0005524">
    <property type="term" value="F:ATP binding"/>
    <property type="evidence" value="ECO:0007669"/>
    <property type="project" value="UniProtKB-KW"/>
</dbReference>
<keyword evidence="6 12" id="KW-0067">ATP-binding</keyword>
<evidence type="ECO:0000256" key="5">
    <source>
        <dbReference type="ARBA" id="ARBA00022741"/>
    </source>
</evidence>
<dbReference type="InterPro" id="IPR003439">
    <property type="entry name" value="ABC_transporter-like_ATP-bd"/>
</dbReference>
<dbReference type="GO" id="GO:0016887">
    <property type="term" value="F:ATP hydrolysis activity"/>
    <property type="evidence" value="ECO:0007669"/>
    <property type="project" value="InterPro"/>
</dbReference>
<comment type="subcellular location">
    <subcellularLocation>
        <location evidence="1">Cell membrane</location>
        <topology evidence="1">Multi-pass membrane protein</topology>
    </subcellularLocation>
</comment>
<dbReference type="SUPFAM" id="SSF52540">
    <property type="entry name" value="P-loop containing nucleoside triphosphate hydrolases"/>
    <property type="match status" value="1"/>
</dbReference>
<keyword evidence="8 9" id="KW-0472">Membrane</keyword>
<evidence type="ECO:0000256" key="9">
    <source>
        <dbReference type="SAM" id="Phobius"/>
    </source>
</evidence>
<dbReference type="InterPro" id="IPR039421">
    <property type="entry name" value="Type_1_exporter"/>
</dbReference>
<dbReference type="EMBL" id="FNFE01000001">
    <property type="protein sequence ID" value="SDJ42957.1"/>
    <property type="molecule type" value="Genomic_DNA"/>
</dbReference>
<dbReference type="AlphaFoldDB" id="A0A1G8TNE2"/>
<evidence type="ECO:0000256" key="8">
    <source>
        <dbReference type="ARBA" id="ARBA00023136"/>
    </source>
</evidence>
<name>A0A1G8TNE2_9EURY</name>
<accession>A0A1G8TNE2</accession>
<dbReference type="PROSITE" id="PS00211">
    <property type="entry name" value="ABC_TRANSPORTER_1"/>
    <property type="match status" value="1"/>
</dbReference>
<sequence>MSSHDDETPFDVYREDVDRPLSRLFREYAPGRLGWFSVGMLANFVARMASLVPPLLLGVAIDAVFIGESPYALPLVPDAWLPTETMDQFWFTIAAIAISFLVVALFTWIYGVTANLFAHDVMHAVRVDCFQKMQRLDTAFFDEKQTGEVMAVLNNDTQNLEMFLDNALMNSARLLVMVGGITAVLFYLNWQLAFVTLFAVPAMVLFTLWFMRVVEPRYVRQRSAVGRMNTRLENAISGIGLTKTTSSESYETERVRDSSRNLFERTMAVLKLSYLYRPGMELLAGLAFAATFLVGGLWLATDTAPGPLTGTLSVGDFVVFLMLTQRIVDPLAEVSNIVDQYQNAKASSERVFGLMDIPVHVDDPEDPVDIVPVEGRVTYDDVTFSYDDTAARRNATATETAFEETVLENISFEAAPGETVAFVGPTGAGKSTVLKLLLRLYDAQEGTVRIDGHDVREVALADLRSAVGYVSQDTFLFDGTIADNVRYGHFEADDETVREAAEAAQAHEFIVDLPEGYDTRVGERGVKLSGGQRQRIALARAVLADPEILILDEATSAVDTKTELQIQRSIDRLTEDRTTLTIAHRLSTVKDADTILVLEDGEIVERGTHEGLLAAQDRYATLWAAQAGDRESAAETLIDGDD</sequence>
<feature type="transmembrane region" description="Helical" evidence="9">
    <location>
        <begin position="172"/>
        <end position="188"/>
    </location>
</feature>
<dbReference type="FunFam" id="3.40.50.300:FF:000221">
    <property type="entry name" value="Multidrug ABC transporter ATP-binding protein"/>
    <property type="match status" value="1"/>
</dbReference>
<evidence type="ECO:0000256" key="3">
    <source>
        <dbReference type="ARBA" id="ARBA00022475"/>
    </source>
</evidence>
<dbReference type="Pfam" id="PF00664">
    <property type="entry name" value="ABC_membrane"/>
    <property type="match status" value="1"/>
</dbReference>
<evidence type="ECO:0000313" key="13">
    <source>
        <dbReference type="Proteomes" id="UP000198882"/>
    </source>
</evidence>
<feature type="transmembrane region" description="Helical" evidence="9">
    <location>
        <begin position="282"/>
        <end position="300"/>
    </location>
</feature>
<evidence type="ECO:0000313" key="12">
    <source>
        <dbReference type="EMBL" id="SDJ42957.1"/>
    </source>
</evidence>
<keyword evidence="4 9" id="KW-0812">Transmembrane</keyword>
<dbReference type="GO" id="GO:0140359">
    <property type="term" value="F:ABC-type transporter activity"/>
    <property type="evidence" value="ECO:0007669"/>
    <property type="project" value="InterPro"/>
</dbReference>
<dbReference type="OrthoDB" id="121502at2157"/>
<evidence type="ECO:0000256" key="2">
    <source>
        <dbReference type="ARBA" id="ARBA00022448"/>
    </source>
</evidence>
<dbReference type="Proteomes" id="UP000198882">
    <property type="component" value="Unassembled WGS sequence"/>
</dbReference>
<dbReference type="PROSITE" id="PS50929">
    <property type="entry name" value="ABC_TM1F"/>
    <property type="match status" value="1"/>
</dbReference>
<keyword evidence="7 9" id="KW-1133">Transmembrane helix</keyword>
<dbReference type="GO" id="GO:0005886">
    <property type="term" value="C:plasma membrane"/>
    <property type="evidence" value="ECO:0007669"/>
    <property type="project" value="UniProtKB-SubCell"/>
</dbReference>
<feature type="domain" description="ABC transmembrane type-1" evidence="11">
    <location>
        <begin position="38"/>
        <end position="343"/>
    </location>
</feature>
<dbReference type="RefSeq" id="WP_090303057.1">
    <property type="nucleotide sequence ID" value="NZ_FNFE01000001.1"/>
</dbReference>
<dbReference type="InterPro" id="IPR036640">
    <property type="entry name" value="ABC1_TM_sf"/>
</dbReference>
<evidence type="ECO:0000256" key="4">
    <source>
        <dbReference type="ARBA" id="ARBA00022692"/>
    </source>
</evidence>
<proteinExistence type="predicted"/>
<keyword evidence="3" id="KW-1003">Cell membrane</keyword>
<evidence type="ECO:0000259" key="11">
    <source>
        <dbReference type="PROSITE" id="PS50929"/>
    </source>
</evidence>
<dbReference type="PANTHER" id="PTHR24221">
    <property type="entry name" value="ATP-BINDING CASSETTE SUB-FAMILY B"/>
    <property type="match status" value="1"/>
</dbReference>
<dbReference type="PROSITE" id="PS50893">
    <property type="entry name" value="ABC_TRANSPORTER_2"/>
    <property type="match status" value="1"/>
</dbReference>
<dbReference type="SUPFAM" id="SSF90123">
    <property type="entry name" value="ABC transporter transmembrane region"/>
    <property type="match status" value="1"/>
</dbReference>